<gene>
    <name evidence="10" type="ORF">Asi02nite_15120</name>
</gene>
<dbReference type="PROSITE" id="PS00108">
    <property type="entry name" value="PROTEIN_KINASE_ST"/>
    <property type="match status" value="1"/>
</dbReference>
<feature type="region of interest" description="Disordered" evidence="7">
    <location>
        <begin position="296"/>
        <end position="383"/>
    </location>
</feature>
<name>A0ABQ4CL36_9ACTN</name>
<dbReference type="EMBL" id="BONE01000008">
    <property type="protein sequence ID" value="GIF71994.1"/>
    <property type="molecule type" value="Genomic_DNA"/>
</dbReference>
<dbReference type="InterPro" id="IPR011009">
    <property type="entry name" value="Kinase-like_dom_sf"/>
</dbReference>
<dbReference type="SUPFAM" id="SSF56112">
    <property type="entry name" value="Protein kinase-like (PK-like)"/>
    <property type="match status" value="1"/>
</dbReference>
<dbReference type="Gene3D" id="3.30.200.20">
    <property type="entry name" value="Phosphorylase Kinase, domain 1"/>
    <property type="match status" value="1"/>
</dbReference>
<keyword evidence="2" id="KW-0723">Serine/threonine-protein kinase</keyword>
<dbReference type="InterPro" id="IPR000719">
    <property type="entry name" value="Prot_kinase_dom"/>
</dbReference>
<feature type="compositionally biased region" description="Pro residues" evidence="7">
    <location>
        <begin position="368"/>
        <end position="378"/>
    </location>
</feature>
<keyword evidence="6" id="KW-0067">ATP-binding</keyword>
<dbReference type="PROSITE" id="PS50011">
    <property type="entry name" value="PROTEIN_KINASE_DOM"/>
    <property type="match status" value="1"/>
</dbReference>
<dbReference type="Proteomes" id="UP000604117">
    <property type="component" value="Unassembled WGS sequence"/>
</dbReference>
<keyword evidence="8" id="KW-1133">Transmembrane helix</keyword>
<keyword evidence="4" id="KW-0547">Nucleotide-binding</keyword>
<dbReference type="PANTHER" id="PTHR43289">
    <property type="entry name" value="MITOGEN-ACTIVATED PROTEIN KINASE KINASE KINASE 20-RELATED"/>
    <property type="match status" value="1"/>
</dbReference>
<comment type="caution">
    <text evidence="10">The sequence shown here is derived from an EMBL/GenBank/DDBJ whole genome shotgun (WGS) entry which is preliminary data.</text>
</comment>
<keyword evidence="3" id="KW-0808">Transferase</keyword>
<evidence type="ECO:0000256" key="2">
    <source>
        <dbReference type="ARBA" id="ARBA00022527"/>
    </source>
</evidence>
<keyword evidence="8" id="KW-0812">Transmembrane</keyword>
<dbReference type="InterPro" id="IPR008271">
    <property type="entry name" value="Ser/Thr_kinase_AS"/>
</dbReference>
<sequence>MLNPGDALGGRYRLEEPIASGGMGEVWRATDEILGRTVAAKVLHPRAVGDPGFSARFRGEARTMATLHHPGVVDVYDFGEDTDSDGKSVVYLVMAFVDGEPLSQRIKAADRLSPAETMAIVAQTAHALQAAHEAGVVHRDVKPGNLIVRPDGQVVLVDFGVARSAEAADLTGVNELVGTALYMAPEQVAKRKITPATDIYALGAVAYHCLSGHPPFMGDNALTIALSHLDDEPPPLPDEVPQAVRTVVATAMAKDPADRFKNAAAMAQIAEAAVARDHPSETATALNRTAATALLAGGPTTTRPRPGYAPGAAPVGGRPGDTFAGSDPRLTGSDPRLTGTNPRLAGSDPRLTGTGTVPGGFVGAPGAPGAPGPAGPPPGRRKRLTATHRAGIVAAAVIGVAAVVMLIALTNLGGKGGKDGGTVPTQPTAPSVAPAQGGVTDSAEPAESSPTRTRTNPPRNNPPPATVKPTGPATPTPDDDDEEPTTDPTTEPTATATPDGPGGTTAPPAGGGN</sequence>
<feature type="transmembrane region" description="Helical" evidence="8">
    <location>
        <begin position="390"/>
        <end position="409"/>
    </location>
</feature>
<dbReference type="EC" id="2.7.11.1" evidence="1"/>
<proteinExistence type="predicted"/>
<feature type="compositionally biased region" description="Low complexity" evidence="7">
    <location>
        <begin position="486"/>
        <end position="513"/>
    </location>
</feature>
<dbReference type="RefSeq" id="WP_203711452.1">
    <property type="nucleotide sequence ID" value="NZ_BONE01000008.1"/>
</dbReference>
<dbReference type="Gene3D" id="1.10.510.10">
    <property type="entry name" value="Transferase(Phosphotransferase) domain 1"/>
    <property type="match status" value="1"/>
</dbReference>
<feature type="region of interest" description="Disordered" evidence="7">
    <location>
        <begin position="414"/>
        <end position="513"/>
    </location>
</feature>
<accession>A0ABQ4CL36</accession>
<organism evidence="10 11">
    <name type="scientific">Asanoa siamensis</name>
    <dbReference type="NCBI Taxonomy" id="926357"/>
    <lineage>
        <taxon>Bacteria</taxon>
        <taxon>Bacillati</taxon>
        <taxon>Actinomycetota</taxon>
        <taxon>Actinomycetes</taxon>
        <taxon>Micromonosporales</taxon>
        <taxon>Micromonosporaceae</taxon>
        <taxon>Asanoa</taxon>
    </lineage>
</organism>
<evidence type="ECO:0000256" key="3">
    <source>
        <dbReference type="ARBA" id="ARBA00022679"/>
    </source>
</evidence>
<keyword evidence="11" id="KW-1185">Reference proteome</keyword>
<evidence type="ECO:0000256" key="7">
    <source>
        <dbReference type="SAM" id="MobiDB-lite"/>
    </source>
</evidence>
<evidence type="ECO:0000256" key="1">
    <source>
        <dbReference type="ARBA" id="ARBA00012513"/>
    </source>
</evidence>
<evidence type="ECO:0000256" key="4">
    <source>
        <dbReference type="ARBA" id="ARBA00022741"/>
    </source>
</evidence>
<dbReference type="SMART" id="SM00220">
    <property type="entry name" value="S_TKc"/>
    <property type="match status" value="1"/>
</dbReference>
<evidence type="ECO:0000256" key="5">
    <source>
        <dbReference type="ARBA" id="ARBA00022777"/>
    </source>
</evidence>
<dbReference type="Pfam" id="PF00069">
    <property type="entry name" value="Pkinase"/>
    <property type="match status" value="1"/>
</dbReference>
<feature type="domain" description="Protein kinase" evidence="9">
    <location>
        <begin position="12"/>
        <end position="281"/>
    </location>
</feature>
<evidence type="ECO:0000256" key="6">
    <source>
        <dbReference type="ARBA" id="ARBA00022840"/>
    </source>
</evidence>
<keyword evidence="8" id="KW-0472">Membrane</keyword>
<dbReference type="CDD" id="cd14014">
    <property type="entry name" value="STKc_PknB_like"/>
    <property type="match status" value="1"/>
</dbReference>
<evidence type="ECO:0000256" key="8">
    <source>
        <dbReference type="SAM" id="Phobius"/>
    </source>
</evidence>
<dbReference type="PANTHER" id="PTHR43289:SF6">
    <property type="entry name" value="SERINE_THREONINE-PROTEIN KINASE NEKL-3"/>
    <property type="match status" value="1"/>
</dbReference>
<evidence type="ECO:0000259" key="9">
    <source>
        <dbReference type="PROSITE" id="PS50011"/>
    </source>
</evidence>
<evidence type="ECO:0000313" key="11">
    <source>
        <dbReference type="Proteomes" id="UP000604117"/>
    </source>
</evidence>
<protein>
    <recommendedName>
        <fullName evidence="1">non-specific serine/threonine protein kinase</fullName>
        <ecNumber evidence="1">2.7.11.1</ecNumber>
    </recommendedName>
</protein>
<feature type="compositionally biased region" description="Low complexity" evidence="7">
    <location>
        <begin position="296"/>
        <end position="316"/>
    </location>
</feature>
<evidence type="ECO:0000313" key="10">
    <source>
        <dbReference type="EMBL" id="GIF71994.1"/>
    </source>
</evidence>
<reference evidence="10 11" key="1">
    <citation type="submission" date="2021-01" db="EMBL/GenBank/DDBJ databases">
        <title>Whole genome shotgun sequence of Asanoa siamensis NBRC 107932.</title>
        <authorList>
            <person name="Komaki H."/>
            <person name="Tamura T."/>
        </authorList>
    </citation>
    <scope>NUCLEOTIDE SEQUENCE [LARGE SCALE GENOMIC DNA]</scope>
    <source>
        <strain evidence="10 11">NBRC 107932</strain>
    </source>
</reference>
<keyword evidence="5" id="KW-0418">Kinase</keyword>